<dbReference type="InterPro" id="IPR050595">
    <property type="entry name" value="Bact_response_regulator"/>
</dbReference>
<dbReference type="Proteomes" id="UP000321822">
    <property type="component" value="Unassembled WGS sequence"/>
</dbReference>
<gene>
    <name evidence="4" type="ORF">ESZ36_04790</name>
</gene>
<dbReference type="RefSeq" id="WP_146784258.1">
    <property type="nucleotide sequence ID" value="NZ_VOLT01000002.1"/>
</dbReference>
<reference evidence="4 5" key="1">
    <citation type="submission" date="2019-07" db="EMBL/GenBank/DDBJ databases">
        <title>Genomes of sea-ice associated Colwellia species.</title>
        <authorList>
            <person name="Bowman J.P."/>
        </authorList>
    </citation>
    <scope>NUCLEOTIDE SEQUENCE [LARGE SCALE GENOMIC DNA]</scope>
    <source>
        <strain evidence="4 5">ACAM 459</strain>
    </source>
</reference>
<dbReference type="EMBL" id="VOLT01000002">
    <property type="protein sequence ID" value="TWX70962.1"/>
    <property type="molecule type" value="Genomic_DNA"/>
</dbReference>
<evidence type="ECO:0000313" key="4">
    <source>
        <dbReference type="EMBL" id="TWX70962.1"/>
    </source>
</evidence>
<dbReference type="Gene3D" id="3.40.50.2300">
    <property type="match status" value="1"/>
</dbReference>
<dbReference type="SUPFAM" id="SSF52172">
    <property type="entry name" value="CheY-like"/>
    <property type="match status" value="1"/>
</dbReference>
<evidence type="ECO:0000256" key="1">
    <source>
        <dbReference type="ARBA" id="ARBA00022553"/>
    </source>
</evidence>
<dbReference type="GO" id="GO:0000160">
    <property type="term" value="P:phosphorelay signal transduction system"/>
    <property type="evidence" value="ECO:0007669"/>
    <property type="project" value="InterPro"/>
</dbReference>
<feature type="domain" description="Response regulatory" evidence="3">
    <location>
        <begin position="4"/>
        <end position="110"/>
    </location>
</feature>
<evidence type="ECO:0000313" key="5">
    <source>
        <dbReference type="Proteomes" id="UP000321822"/>
    </source>
</evidence>
<evidence type="ECO:0000256" key="2">
    <source>
        <dbReference type="PROSITE-ProRule" id="PRU00169"/>
    </source>
</evidence>
<keyword evidence="1 2" id="KW-0597">Phosphoprotein</keyword>
<sequence length="118" mass="13602">MPIKVVYIDDEEMLCQMFKEYLHSDEINLAVFTDEEPGIEYCNNNNPDLIFIDYRLKKQNGVEVAKAIASDSIKILITGELDVTMDACFDHKIEKPYRLADIKNFIIEAVKMKALPNQ</sequence>
<feature type="modified residue" description="4-aspartylphosphate" evidence="2">
    <location>
        <position position="53"/>
    </location>
</feature>
<dbReference type="SMART" id="SM00448">
    <property type="entry name" value="REC"/>
    <property type="match status" value="1"/>
</dbReference>
<comment type="caution">
    <text evidence="4">The sequence shown here is derived from an EMBL/GenBank/DDBJ whole genome shotgun (WGS) entry which is preliminary data.</text>
</comment>
<dbReference type="PANTHER" id="PTHR44591">
    <property type="entry name" value="STRESS RESPONSE REGULATOR PROTEIN 1"/>
    <property type="match status" value="1"/>
</dbReference>
<proteinExistence type="predicted"/>
<dbReference type="PROSITE" id="PS50110">
    <property type="entry name" value="RESPONSE_REGULATORY"/>
    <property type="match status" value="1"/>
</dbReference>
<dbReference type="CDD" id="cd00156">
    <property type="entry name" value="REC"/>
    <property type="match status" value="1"/>
</dbReference>
<dbReference type="InterPro" id="IPR001789">
    <property type="entry name" value="Sig_transdc_resp-reg_receiver"/>
</dbReference>
<evidence type="ECO:0000259" key="3">
    <source>
        <dbReference type="PROSITE" id="PS50110"/>
    </source>
</evidence>
<accession>A0A5C6QQX4</accession>
<dbReference type="Pfam" id="PF00072">
    <property type="entry name" value="Response_reg"/>
    <property type="match status" value="1"/>
</dbReference>
<organism evidence="4 5">
    <name type="scientific">Colwellia demingiae</name>
    <dbReference type="NCBI Taxonomy" id="89401"/>
    <lineage>
        <taxon>Bacteria</taxon>
        <taxon>Pseudomonadati</taxon>
        <taxon>Pseudomonadota</taxon>
        <taxon>Gammaproteobacteria</taxon>
        <taxon>Alteromonadales</taxon>
        <taxon>Colwelliaceae</taxon>
        <taxon>Colwellia</taxon>
    </lineage>
</organism>
<dbReference type="OrthoDB" id="9808843at2"/>
<dbReference type="AlphaFoldDB" id="A0A5C6QQX4"/>
<dbReference type="InterPro" id="IPR011006">
    <property type="entry name" value="CheY-like_superfamily"/>
</dbReference>
<dbReference type="PANTHER" id="PTHR44591:SF3">
    <property type="entry name" value="RESPONSE REGULATORY DOMAIN-CONTAINING PROTEIN"/>
    <property type="match status" value="1"/>
</dbReference>
<keyword evidence="5" id="KW-1185">Reference proteome</keyword>
<protein>
    <submittedName>
        <fullName evidence="4">Response regulator</fullName>
    </submittedName>
</protein>
<name>A0A5C6QQX4_9GAMM</name>